<feature type="region of interest" description="Disordered" evidence="5">
    <location>
        <begin position="268"/>
        <end position="290"/>
    </location>
</feature>
<dbReference type="Pfam" id="PF14524">
    <property type="entry name" value="Wzt_C"/>
    <property type="match status" value="1"/>
</dbReference>
<keyword evidence="3" id="KW-0547">Nucleotide-binding</keyword>
<dbReference type="PROSITE" id="PS50893">
    <property type="entry name" value="ABC_TRANSPORTER_2"/>
    <property type="match status" value="1"/>
</dbReference>
<protein>
    <submittedName>
        <fullName evidence="7 8">WZT</fullName>
    </submittedName>
</protein>
<dbReference type="RefSeq" id="WP_032830834.1">
    <property type="nucleotide sequence ID" value="NZ_UGOQ01000002.1"/>
</dbReference>
<dbReference type="EMBL" id="KR350684">
    <property type="protein sequence ID" value="ALK48430.1"/>
    <property type="molecule type" value="Genomic_DNA"/>
</dbReference>
<dbReference type="SMART" id="SM00382">
    <property type="entry name" value="AAA"/>
    <property type="match status" value="1"/>
</dbReference>
<dbReference type="InterPro" id="IPR015860">
    <property type="entry name" value="ABC_transpr_TagH-like"/>
</dbReference>
<dbReference type="PANTHER" id="PTHR46743">
    <property type="entry name" value="TEICHOIC ACIDS EXPORT ATP-BINDING PROTEIN TAGH"/>
    <property type="match status" value="1"/>
</dbReference>
<proteinExistence type="inferred from homology"/>
<evidence type="ECO:0000256" key="5">
    <source>
        <dbReference type="SAM" id="MobiDB-lite"/>
    </source>
</evidence>
<sequence>MNWILRVDNLSKVYRLGAGATQHGTIYEQISKKMKRLLPRKNNKVSVEDENTQKSSAKVVVSDEQTEGLPPGFFWALKDINFQISPGERIGLIGQNGSGKSTLLKILSRITTPTYGEFRYRGHLISLLEVGTGFHPELSGRENIYLNAAINGMTRQQINLRFKDIVEFSELGSQIETPVKRYSSGMYMRLAFSVAAFLESEILLIDEVLAVGDQDFQKKCKEKMLEVANDGRTVIFVSHDMNAIESICKKIIKLSHGKIVELKDIDTNKEDNSSSDKNNNTPAQNETKQTSSIILNSAPLGKGALCAEQNWHDNLINAPQIKDRIQIYSLKLLNNSGNIQDKFTVNEEIIVQIQFEVKQKSSRVCVRLDLSSVGGVKLFSTMDNLSNLPECRRELGIYTETLTIPKEFLNEGQFLVSIIITDLDAIDQEIKCLDCLSMKIIDDQMPFGVRGNWLGPWPNSLLRPNLVWNVELKKSLEDLTSEEELDKKLLVVD</sequence>
<dbReference type="Gene3D" id="2.70.50.60">
    <property type="entry name" value="abc- transporter (atp binding component) like domain"/>
    <property type="match status" value="1"/>
</dbReference>
<evidence type="ECO:0000256" key="3">
    <source>
        <dbReference type="ARBA" id="ARBA00022741"/>
    </source>
</evidence>
<evidence type="ECO:0000313" key="7">
    <source>
        <dbReference type="EMBL" id="AGU99430.1"/>
    </source>
</evidence>
<reference evidence="8" key="2">
    <citation type="journal article" date="2015" name="Antonie Van Leeuwenhoek">
        <title>Structural comparison of O-antigen gene clusters of Legionella pneumophila and its application of a serogroup-specific multiplex PCR assay.</title>
        <authorList>
            <person name="Cao B."/>
            <person name="Tian Z."/>
            <person name="Wang S."/>
            <person name="Zhu Z."/>
            <person name="Sun Y."/>
            <person name="Feng L."/>
            <person name="Wang L."/>
        </authorList>
    </citation>
    <scope>NUCLEOTIDE SEQUENCE</scope>
    <source>
        <strain evidence="8">NCTC12181</strain>
    </source>
</reference>
<dbReference type="Pfam" id="PF00005">
    <property type="entry name" value="ABC_tran"/>
    <property type="match status" value="1"/>
</dbReference>
<dbReference type="InterPro" id="IPR003593">
    <property type="entry name" value="AAA+_ATPase"/>
</dbReference>
<organism evidence="7">
    <name type="scientific">Legionella pneumophila</name>
    <dbReference type="NCBI Taxonomy" id="446"/>
    <lineage>
        <taxon>Bacteria</taxon>
        <taxon>Pseudomonadati</taxon>
        <taxon>Pseudomonadota</taxon>
        <taxon>Gammaproteobacteria</taxon>
        <taxon>Legionellales</taxon>
        <taxon>Legionellaceae</taxon>
        <taxon>Legionella</taxon>
    </lineage>
</organism>
<gene>
    <name evidence="7" type="primary">wzt</name>
</gene>
<dbReference type="CDD" id="cd03220">
    <property type="entry name" value="ABC_KpsT_Wzt"/>
    <property type="match status" value="1"/>
</dbReference>
<keyword evidence="4" id="KW-0067">ATP-binding</keyword>
<dbReference type="InterPro" id="IPR027417">
    <property type="entry name" value="P-loop_NTPase"/>
</dbReference>
<dbReference type="AlphaFoldDB" id="T2ATD2"/>
<dbReference type="GO" id="GO:0016887">
    <property type="term" value="F:ATP hydrolysis activity"/>
    <property type="evidence" value="ECO:0007669"/>
    <property type="project" value="InterPro"/>
</dbReference>
<dbReference type="EMBL" id="KF536992">
    <property type="protein sequence ID" value="AGU99430.1"/>
    <property type="molecule type" value="Genomic_DNA"/>
</dbReference>
<dbReference type="GO" id="GO:0016020">
    <property type="term" value="C:membrane"/>
    <property type="evidence" value="ECO:0007669"/>
    <property type="project" value="InterPro"/>
</dbReference>
<dbReference type="InterPro" id="IPR003439">
    <property type="entry name" value="ABC_transporter-like_ATP-bd"/>
</dbReference>
<evidence type="ECO:0000256" key="4">
    <source>
        <dbReference type="ARBA" id="ARBA00022840"/>
    </source>
</evidence>
<dbReference type="SUPFAM" id="SSF52540">
    <property type="entry name" value="P-loop containing nucleoside triphosphate hydrolases"/>
    <property type="match status" value="1"/>
</dbReference>
<evidence type="ECO:0000256" key="2">
    <source>
        <dbReference type="ARBA" id="ARBA00022448"/>
    </source>
</evidence>
<name>T2ATD2_LEGPN</name>
<evidence type="ECO:0000259" key="6">
    <source>
        <dbReference type="PROSITE" id="PS50893"/>
    </source>
</evidence>
<feature type="domain" description="ABC transporter" evidence="6">
    <location>
        <begin position="47"/>
        <end position="281"/>
    </location>
</feature>
<dbReference type="GO" id="GO:0140359">
    <property type="term" value="F:ABC-type transporter activity"/>
    <property type="evidence" value="ECO:0007669"/>
    <property type="project" value="InterPro"/>
</dbReference>
<reference evidence="7" key="1">
    <citation type="journal article" date="2013" name="Appl. Environ. Microbiol.">
        <title>Development of a DNA Microarray Method for Detection and Identification of All 15 Distinct O-Antigen Forms of Legionella pneumophila.</title>
        <authorList>
            <person name="Cao B."/>
            <person name="Yao F."/>
            <person name="Liu X."/>
            <person name="Feng L."/>
            <person name="Wang L."/>
        </authorList>
    </citation>
    <scope>NUCLEOTIDE SEQUENCE</scope>
    <source>
        <strain evidence="7">O13</strain>
    </source>
</reference>
<dbReference type="GO" id="GO:0005524">
    <property type="term" value="F:ATP binding"/>
    <property type="evidence" value="ECO:0007669"/>
    <property type="project" value="UniProtKB-KW"/>
</dbReference>
<evidence type="ECO:0000256" key="1">
    <source>
        <dbReference type="ARBA" id="ARBA00005417"/>
    </source>
</evidence>
<dbReference type="Gene3D" id="3.40.50.300">
    <property type="entry name" value="P-loop containing nucleotide triphosphate hydrolases"/>
    <property type="match status" value="1"/>
</dbReference>
<dbReference type="InterPro" id="IPR029439">
    <property type="entry name" value="Wzt_C"/>
</dbReference>
<keyword evidence="2" id="KW-0813">Transport</keyword>
<accession>T2ATD2</accession>
<comment type="similarity">
    <text evidence="1">Belongs to the ABC transporter superfamily.</text>
</comment>
<dbReference type="InterPro" id="IPR050683">
    <property type="entry name" value="Bact_Polysacc_Export_ATP-bd"/>
</dbReference>
<dbReference type="PANTHER" id="PTHR46743:SF2">
    <property type="entry name" value="TEICHOIC ACIDS EXPORT ATP-BINDING PROTEIN TAGH"/>
    <property type="match status" value="1"/>
</dbReference>
<evidence type="ECO:0000313" key="8">
    <source>
        <dbReference type="EMBL" id="ALK48430.1"/>
    </source>
</evidence>